<dbReference type="Proteomes" id="UP000282454">
    <property type="component" value="Unassembled WGS sequence"/>
</dbReference>
<keyword evidence="3" id="KW-1185">Reference proteome</keyword>
<reference evidence="2 3" key="1">
    <citation type="submission" date="2018-10" db="EMBL/GenBank/DDBJ databases">
        <title>Genomic Encyclopedia of Archaeal and Bacterial Type Strains, Phase II (KMG-II): from individual species to whole genera.</title>
        <authorList>
            <person name="Goeker M."/>
        </authorList>
    </citation>
    <scope>NUCLEOTIDE SEQUENCE [LARGE SCALE GENOMIC DNA]</scope>
    <source>
        <strain evidence="2 3">DSM 45657</strain>
    </source>
</reference>
<evidence type="ECO:0000256" key="1">
    <source>
        <dbReference type="SAM" id="SignalP"/>
    </source>
</evidence>
<protein>
    <recommendedName>
        <fullName evidence="4">Beta/gamma crystallin</fullName>
    </recommendedName>
</protein>
<dbReference type="EMBL" id="RCDD01000001">
    <property type="protein sequence ID" value="RLK61240.1"/>
    <property type="molecule type" value="Genomic_DNA"/>
</dbReference>
<comment type="caution">
    <text evidence="2">The sequence shown here is derived from an EMBL/GenBank/DDBJ whole genome shotgun (WGS) entry which is preliminary data.</text>
</comment>
<gene>
    <name evidence="2" type="ORF">CLV68_1759</name>
</gene>
<proteinExistence type="predicted"/>
<evidence type="ECO:0000313" key="2">
    <source>
        <dbReference type="EMBL" id="RLK61240.1"/>
    </source>
</evidence>
<name>A0A421BAK6_9PSEU</name>
<accession>A0A421BAK6</accession>
<sequence>MVSTHPITRKDPVMRFARKISAAFAAAALVPLATATSAGAELPPPPQPDQVVVFQMEFTPVTVYKEPSGCYSLPFASHVLVNQTDRVVTIYFDPKCTFPIFPVQYLKPGNGTHVSPLGSFSI</sequence>
<keyword evidence="1" id="KW-0732">Signal</keyword>
<dbReference type="AlphaFoldDB" id="A0A421BAK6"/>
<feature type="chain" id="PRO_5019001578" description="Beta/gamma crystallin" evidence="1">
    <location>
        <begin position="41"/>
        <end position="122"/>
    </location>
</feature>
<organism evidence="2 3">
    <name type="scientific">Actinokineospora cianjurensis</name>
    <dbReference type="NCBI Taxonomy" id="585224"/>
    <lineage>
        <taxon>Bacteria</taxon>
        <taxon>Bacillati</taxon>
        <taxon>Actinomycetota</taxon>
        <taxon>Actinomycetes</taxon>
        <taxon>Pseudonocardiales</taxon>
        <taxon>Pseudonocardiaceae</taxon>
        <taxon>Actinokineospora</taxon>
    </lineage>
</organism>
<evidence type="ECO:0000313" key="3">
    <source>
        <dbReference type="Proteomes" id="UP000282454"/>
    </source>
</evidence>
<feature type="signal peptide" evidence="1">
    <location>
        <begin position="1"/>
        <end position="40"/>
    </location>
</feature>
<evidence type="ECO:0008006" key="4">
    <source>
        <dbReference type="Google" id="ProtNLM"/>
    </source>
</evidence>